<reference evidence="1" key="2">
    <citation type="journal article" date="2015" name="Fish Shellfish Immunol.">
        <title>Early steps in the European eel (Anguilla anguilla)-Vibrio vulnificus interaction in the gills: Role of the RtxA13 toxin.</title>
        <authorList>
            <person name="Callol A."/>
            <person name="Pajuelo D."/>
            <person name="Ebbesson L."/>
            <person name="Teles M."/>
            <person name="MacKenzie S."/>
            <person name="Amaro C."/>
        </authorList>
    </citation>
    <scope>NUCLEOTIDE SEQUENCE</scope>
</reference>
<accession>A0A0E9TC33</accession>
<reference evidence="1" key="1">
    <citation type="submission" date="2014-11" db="EMBL/GenBank/DDBJ databases">
        <authorList>
            <person name="Amaro Gonzalez C."/>
        </authorList>
    </citation>
    <scope>NUCLEOTIDE SEQUENCE</scope>
</reference>
<evidence type="ECO:0000313" key="1">
    <source>
        <dbReference type="EMBL" id="JAH51239.1"/>
    </source>
</evidence>
<protein>
    <submittedName>
        <fullName evidence="1">Uncharacterized protein</fullName>
    </submittedName>
</protein>
<sequence>MLVETDKQNTPLEYSLHCFHCIFYFFI</sequence>
<name>A0A0E9TC33_ANGAN</name>
<dbReference type="EMBL" id="GBXM01057338">
    <property type="protein sequence ID" value="JAH51239.1"/>
    <property type="molecule type" value="Transcribed_RNA"/>
</dbReference>
<proteinExistence type="predicted"/>
<organism evidence="1">
    <name type="scientific">Anguilla anguilla</name>
    <name type="common">European freshwater eel</name>
    <name type="synonym">Muraena anguilla</name>
    <dbReference type="NCBI Taxonomy" id="7936"/>
    <lineage>
        <taxon>Eukaryota</taxon>
        <taxon>Metazoa</taxon>
        <taxon>Chordata</taxon>
        <taxon>Craniata</taxon>
        <taxon>Vertebrata</taxon>
        <taxon>Euteleostomi</taxon>
        <taxon>Actinopterygii</taxon>
        <taxon>Neopterygii</taxon>
        <taxon>Teleostei</taxon>
        <taxon>Anguilliformes</taxon>
        <taxon>Anguillidae</taxon>
        <taxon>Anguilla</taxon>
    </lineage>
</organism>
<dbReference type="AlphaFoldDB" id="A0A0E9TC33"/>